<dbReference type="InterPro" id="IPR052162">
    <property type="entry name" value="Sensor_kinase/Photoreceptor"/>
</dbReference>
<dbReference type="SMART" id="SM00062">
    <property type="entry name" value="PBPb"/>
    <property type="match status" value="1"/>
</dbReference>
<accession>A0ABY9QZF5</accession>
<protein>
    <recommendedName>
        <fullName evidence="2">histidine kinase</fullName>
        <ecNumber evidence="2">2.7.13.3</ecNumber>
    </recommendedName>
</protein>
<sequence>MFPDHHTAPIAPLPRSGRRARRRAALCMALLAAMALCLLRPAPAGARAALTEAEQAWLADNPDKLTLYFDKNFPPYEMLGPEGSFQGLAADVVALVEQQLGVRFAKAPAPDWPTQLAALESGNIAIVSVIVRTPERELYAQFTPPYVDIPTAIIARRGEGEGRQLSDFVGRRVAVVRGYVTEAYVRRHSEEGRMEVVPVPNVQTGLRDVSFGVVDAMVENQAVAAHYIDREQLPNLKVVGATDLGYPLSLGISKKYPLLCSAVLKAFAAIPPEELERTKARWIRLDTGGVLTPDQRRMLRVAAVGAVVMVAWLALVTWVLRRRLREKVDALDHARSKAEEQSTRLALVLGATNAGTWEYDPKTGAAYCSPEWYTMLGHLPDSTPHTYAGWFSLMHPDDLPHTARILDEYVAAGGRGSYDSEFRMRHADGEWRWVLGKGQAVDWDDAGRPTRIIGLNIDIHNLKLHREAALESERRFRTIFENAPYAIVINRMSDGGYLDVNRAFLASHGVDRDEVLHGDPLHFSGMSPEEAEAFRHAVHIQGGLHNVESTTRRKDGSCRHIIFSAVPVAFDGEKAILSITVDVTEKKTAEEALKASEEKYRAIFSNAPLGIFRSRYDGGFMDANPALARMLGYTDREEMLRLQMPLPLHPDPAQRLRLLDMLRENPQGVRMECQLLRRDGAPFHAIINASLQLDAEGRPGFLDGSIEDVSERKQAEEQLRQSEQRFFQLFQLSPDAIVVARLDGDTVRDVNQAFIRMFGFTREEVLATPASELPIMAPGTSLRDAYHRLLHEGELRNHEFPARHKDGMSMNCLLSCALLRIDGEDHVMAVLRDITQIKKMQEVIIQTEKMVSLGGIAAGIAHEINNPLGIVLQAAQNLTQRTRPDFAKNVEVARSMGLDMELLARYMRERKLDVFLGDIRAAALRASAIVRHMLEFSRRSESKRKVCDLPGVLQRALSLTQSDYDLKKSYDFRKIDVSLRMDDDLPTINCTETEIEQVVINLLRNAAQAMATANPPVESPRIDMEVSATPGGVRVVIADNGPGMPPEVQRRAFEPFFTTKAPGVGTGLGLSVSYFIVTKGHGGQMEVESAPGKGTRFIIELPAEAPDNVPQETPA</sequence>
<dbReference type="Gene3D" id="3.30.565.10">
    <property type="entry name" value="Histidine kinase-like ATPase, C-terminal domain"/>
    <property type="match status" value="1"/>
</dbReference>
<dbReference type="SUPFAM" id="SSF53850">
    <property type="entry name" value="Periplasmic binding protein-like II"/>
    <property type="match status" value="1"/>
</dbReference>
<evidence type="ECO:0000259" key="7">
    <source>
        <dbReference type="PROSITE" id="PS50109"/>
    </source>
</evidence>
<dbReference type="EC" id="2.7.13.3" evidence="2"/>
<keyword evidence="4" id="KW-0808">Transferase</keyword>
<dbReference type="InterPro" id="IPR003594">
    <property type="entry name" value="HATPase_dom"/>
</dbReference>
<dbReference type="SUPFAM" id="SSF47384">
    <property type="entry name" value="Homodimeric domain of signal transducing histidine kinase"/>
    <property type="match status" value="1"/>
</dbReference>
<dbReference type="InterPro" id="IPR013655">
    <property type="entry name" value="PAS_fold_3"/>
</dbReference>
<evidence type="ECO:0000259" key="9">
    <source>
        <dbReference type="PROSITE" id="PS50113"/>
    </source>
</evidence>
<dbReference type="InterPro" id="IPR036890">
    <property type="entry name" value="HATPase_C_sf"/>
</dbReference>
<dbReference type="PANTHER" id="PTHR43304">
    <property type="entry name" value="PHYTOCHROME-LIKE PROTEIN CPH1"/>
    <property type="match status" value="1"/>
</dbReference>
<feature type="domain" description="PAC" evidence="9">
    <location>
        <begin position="545"/>
        <end position="595"/>
    </location>
</feature>
<dbReference type="InterPro" id="IPR000014">
    <property type="entry name" value="PAS"/>
</dbReference>
<dbReference type="Gene3D" id="3.40.190.10">
    <property type="entry name" value="Periplasmic binding protein-like II"/>
    <property type="match status" value="2"/>
</dbReference>
<dbReference type="InterPro" id="IPR035965">
    <property type="entry name" value="PAS-like_dom_sf"/>
</dbReference>
<dbReference type="Pfam" id="PF08447">
    <property type="entry name" value="PAS_3"/>
    <property type="match status" value="1"/>
</dbReference>
<dbReference type="Gene3D" id="3.30.450.20">
    <property type="entry name" value="PAS domain"/>
    <property type="match status" value="4"/>
</dbReference>
<dbReference type="CDD" id="cd01007">
    <property type="entry name" value="PBP2_BvgS_HisK_like"/>
    <property type="match status" value="1"/>
</dbReference>
<dbReference type="Proteomes" id="UP001180616">
    <property type="component" value="Chromosome"/>
</dbReference>
<evidence type="ECO:0000256" key="1">
    <source>
        <dbReference type="ARBA" id="ARBA00000085"/>
    </source>
</evidence>
<dbReference type="Pfam" id="PF02518">
    <property type="entry name" value="HATPase_c"/>
    <property type="match status" value="1"/>
</dbReference>
<reference evidence="10" key="1">
    <citation type="submission" date="2023-09" db="EMBL/GenBank/DDBJ databases">
        <authorList>
            <consortium name="CW5 consortium"/>
            <person name="Lu C.-W."/>
        </authorList>
    </citation>
    <scope>NUCLEOTIDE SEQUENCE</scope>
    <source>
        <strain evidence="10">KPS</strain>
    </source>
</reference>
<feature type="transmembrane region" description="Helical" evidence="6">
    <location>
        <begin position="301"/>
        <end position="320"/>
    </location>
</feature>
<dbReference type="InterPro" id="IPR005467">
    <property type="entry name" value="His_kinase_dom"/>
</dbReference>
<evidence type="ECO:0000256" key="4">
    <source>
        <dbReference type="ARBA" id="ARBA00022679"/>
    </source>
</evidence>
<gene>
    <name evidence="10" type="ORF">KPS_002786</name>
</gene>
<feature type="domain" description="PAC" evidence="9">
    <location>
        <begin position="669"/>
        <end position="721"/>
    </location>
</feature>
<keyword evidence="6" id="KW-1133">Transmembrane helix</keyword>
<dbReference type="PRINTS" id="PR00344">
    <property type="entry name" value="BCTRLSENSOR"/>
</dbReference>
<keyword evidence="6" id="KW-0472">Membrane</keyword>
<dbReference type="InterPro" id="IPR036097">
    <property type="entry name" value="HisK_dim/P_sf"/>
</dbReference>
<dbReference type="PANTHER" id="PTHR43304:SF1">
    <property type="entry name" value="PAC DOMAIN-CONTAINING PROTEIN"/>
    <property type="match status" value="1"/>
</dbReference>
<dbReference type="SUPFAM" id="SSF55785">
    <property type="entry name" value="PYP-like sensor domain (PAS domain)"/>
    <property type="match status" value="4"/>
</dbReference>
<dbReference type="SMART" id="SM00388">
    <property type="entry name" value="HisKA"/>
    <property type="match status" value="1"/>
</dbReference>
<evidence type="ECO:0000313" key="10">
    <source>
        <dbReference type="EMBL" id="WMW64727.1"/>
    </source>
</evidence>
<feature type="domain" description="PAC" evidence="9">
    <location>
        <begin position="418"/>
        <end position="471"/>
    </location>
</feature>
<keyword evidence="5" id="KW-0418">Kinase</keyword>
<dbReference type="SUPFAM" id="SSF55874">
    <property type="entry name" value="ATPase domain of HSP90 chaperone/DNA topoisomerase II/histidine kinase"/>
    <property type="match status" value="1"/>
</dbReference>
<evidence type="ECO:0000256" key="6">
    <source>
        <dbReference type="SAM" id="Phobius"/>
    </source>
</evidence>
<evidence type="ECO:0000256" key="5">
    <source>
        <dbReference type="ARBA" id="ARBA00022777"/>
    </source>
</evidence>
<keyword evidence="6" id="KW-0812">Transmembrane</keyword>
<dbReference type="Pfam" id="PF13426">
    <property type="entry name" value="PAS_9"/>
    <property type="match status" value="2"/>
</dbReference>
<keyword evidence="3" id="KW-0597">Phosphoprotein</keyword>
<dbReference type="Pfam" id="PF00989">
    <property type="entry name" value="PAS"/>
    <property type="match status" value="1"/>
</dbReference>
<dbReference type="InterPro" id="IPR004358">
    <property type="entry name" value="Sig_transdc_His_kin-like_C"/>
</dbReference>
<dbReference type="CDD" id="cd00082">
    <property type="entry name" value="HisKA"/>
    <property type="match status" value="1"/>
</dbReference>
<dbReference type="NCBIfam" id="TIGR00229">
    <property type="entry name" value="sensory_box"/>
    <property type="match status" value="4"/>
</dbReference>
<name>A0ABY9QZF5_9BACT</name>
<feature type="domain" description="PAS" evidence="8">
    <location>
        <begin position="722"/>
        <end position="766"/>
    </location>
</feature>
<evidence type="ECO:0000256" key="3">
    <source>
        <dbReference type="ARBA" id="ARBA00022553"/>
    </source>
</evidence>
<dbReference type="SMART" id="SM00091">
    <property type="entry name" value="PAS"/>
    <property type="match status" value="4"/>
</dbReference>
<feature type="domain" description="PAS" evidence="8">
    <location>
        <begin position="596"/>
        <end position="657"/>
    </location>
</feature>
<evidence type="ECO:0000313" key="11">
    <source>
        <dbReference type="Proteomes" id="UP001180616"/>
    </source>
</evidence>
<dbReference type="InterPro" id="IPR003661">
    <property type="entry name" value="HisK_dim/P_dom"/>
</dbReference>
<dbReference type="InterPro" id="IPR000700">
    <property type="entry name" value="PAS-assoc_C"/>
</dbReference>
<evidence type="ECO:0000256" key="2">
    <source>
        <dbReference type="ARBA" id="ARBA00012438"/>
    </source>
</evidence>
<dbReference type="PROSITE" id="PS50109">
    <property type="entry name" value="HIS_KIN"/>
    <property type="match status" value="1"/>
</dbReference>
<dbReference type="PROSITE" id="PS50113">
    <property type="entry name" value="PAC"/>
    <property type="match status" value="3"/>
</dbReference>
<feature type="domain" description="Histidine kinase" evidence="7">
    <location>
        <begin position="859"/>
        <end position="1105"/>
    </location>
</feature>
<proteinExistence type="predicted"/>
<dbReference type="RefSeq" id="WP_309540800.1">
    <property type="nucleotide sequence ID" value="NZ_CP133659.1"/>
</dbReference>
<dbReference type="PROSITE" id="PS50112">
    <property type="entry name" value="PAS"/>
    <property type="match status" value="2"/>
</dbReference>
<evidence type="ECO:0000259" key="8">
    <source>
        <dbReference type="PROSITE" id="PS50112"/>
    </source>
</evidence>
<dbReference type="InterPro" id="IPR001610">
    <property type="entry name" value="PAC"/>
</dbReference>
<dbReference type="EMBL" id="CP133659">
    <property type="protein sequence ID" value="WMW64727.1"/>
    <property type="molecule type" value="Genomic_DNA"/>
</dbReference>
<dbReference type="Pfam" id="PF00497">
    <property type="entry name" value="SBP_bac_3"/>
    <property type="match status" value="1"/>
</dbReference>
<dbReference type="InterPro" id="IPR001638">
    <property type="entry name" value="Solute-binding_3/MltF_N"/>
</dbReference>
<organism evidence="10 11">
    <name type="scientific">Nitratidesulfovibrio liaohensis</name>
    <dbReference type="NCBI Taxonomy" id="2604158"/>
    <lineage>
        <taxon>Bacteria</taxon>
        <taxon>Pseudomonadati</taxon>
        <taxon>Thermodesulfobacteriota</taxon>
        <taxon>Desulfovibrionia</taxon>
        <taxon>Desulfovibrionales</taxon>
        <taxon>Desulfovibrionaceae</taxon>
        <taxon>Nitratidesulfovibrio</taxon>
    </lineage>
</organism>
<dbReference type="Gene3D" id="1.10.287.130">
    <property type="match status" value="1"/>
</dbReference>
<comment type="catalytic activity">
    <reaction evidence="1">
        <text>ATP + protein L-histidine = ADP + protein N-phospho-L-histidine.</text>
        <dbReference type="EC" id="2.7.13.3"/>
    </reaction>
</comment>
<dbReference type="InterPro" id="IPR013767">
    <property type="entry name" value="PAS_fold"/>
</dbReference>
<dbReference type="CDD" id="cd00130">
    <property type="entry name" value="PAS"/>
    <property type="match status" value="3"/>
</dbReference>
<dbReference type="SMART" id="SM00387">
    <property type="entry name" value="HATPase_c"/>
    <property type="match status" value="1"/>
</dbReference>
<dbReference type="SMART" id="SM00086">
    <property type="entry name" value="PAC"/>
    <property type="match status" value="4"/>
</dbReference>
<keyword evidence="11" id="KW-1185">Reference proteome</keyword>